<dbReference type="Proteomes" id="UP000006859">
    <property type="component" value="Chromosome"/>
</dbReference>
<name>E0SHQ8_DICD3</name>
<gene>
    <name evidence="1" type="ordered locus">Dda3937_04627</name>
</gene>
<evidence type="ECO:0000313" key="1">
    <source>
        <dbReference type="EMBL" id="ADM99001.1"/>
    </source>
</evidence>
<accession>E0SHQ8</accession>
<dbReference type="AlphaFoldDB" id="E0SHQ8"/>
<proteinExistence type="predicted"/>
<dbReference type="STRING" id="198628.Dda3937_04627"/>
<dbReference type="KEGG" id="ddd:Dda3937_04627"/>
<organism evidence="1 2">
    <name type="scientific">Dickeya dadantii (strain 3937)</name>
    <name type="common">Erwinia chrysanthemi (strain 3937)</name>
    <dbReference type="NCBI Taxonomy" id="198628"/>
    <lineage>
        <taxon>Bacteria</taxon>
        <taxon>Pseudomonadati</taxon>
        <taxon>Pseudomonadota</taxon>
        <taxon>Gammaproteobacteria</taxon>
        <taxon>Enterobacterales</taxon>
        <taxon>Pectobacteriaceae</taxon>
        <taxon>Dickeya</taxon>
    </lineage>
</organism>
<reference evidence="1 2" key="1">
    <citation type="journal article" date="2011" name="J. Bacteriol.">
        <title>Genome sequence of the plant-pathogenic bacterium Dickeya dadantii 3937.</title>
        <authorList>
            <person name="Glasner J.D."/>
            <person name="Yang C.H."/>
            <person name="Reverchon S."/>
            <person name="Hugouvieux-Cotte-Pattat N."/>
            <person name="Condemine G."/>
            <person name="Bohin J.P."/>
            <person name="Van Gijsegem F."/>
            <person name="Yang S."/>
            <person name="Franza T."/>
            <person name="Expert D."/>
            <person name="Plunkett G. III"/>
            <person name="San Francisco M.J."/>
            <person name="Charkowski A.O."/>
            <person name="Py B."/>
            <person name="Bell K."/>
            <person name="Rauscher L."/>
            <person name="Rodriguez-Palenzuela P."/>
            <person name="Toussaint A."/>
            <person name="Holeva M.C."/>
            <person name="He S.Y."/>
            <person name="Douet V."/>
            <person name="Boccara M."/>
            <person name="Blanco C."/>
            <person name="Toth I."/>
            <person name="Anderson B.D."/>
            <person name="Biehl B.S."/>
            <person name="Mau B."/>
            <person name="Flynn S.M."/>
            <person name="Barras F."/>
            <person name="Lindeberg M."/>
            <person name="Birch P.R."/>
            <person name="Tsuyumu S."/>
            <person name="Shi X."/>
            <person name="Hibbing M."/>
            <person name="Yap M.N."/>
            <person name="Carpentier M."/>
            <person name="Dassa E."/>
            <person name="Umehara M."/>
            <person name="Kim J.F."/>
            <person name="Rusch M."/>
            <person name="Soni P."/>
            <person name="Mayhew G.F."/>
            <person name="Fouts D.E."/>
            <person name="Gill S.R."/>
            <person name="Blattner F.R."/>
            <person name="Keen N.T."/>
            <person name="Perna N.T."/>
        </authorList>
    </citation>
    <scope>NUCLEOTIDE SEQUENCE [LARGE SCALE GENOMIC DNA]</scope>
    <source>
        <strain evidence="1 2">3937</strain>
    </source>
</reference>
<keyword evidence="2" id="KW-1185">Reference proteome</keyword>
<evidence type="ECO:0000313" key="2">
    <source>
        <dbReference type="Proteomes" id="UP000006859"/>
    </source>
</evidence>
<dbReference type="EMBL" id="CP002038">
    <property type="protein sequence ID" value="ADM99001.1"/>
    <property type="molecule type" value="Genomic_DNA"/>
</dbReference>
<protein>
    <submittedName>
        <fullName evidence="1">Uncharacterized protein</fullName>
    </submittedName>
</protein>
<dbReference type="HOGENOM" id="CLU_2632410_0_0_6"/>
<sequence length="77" mass="8374">MIELRMNGGMTGGDRWPRVLSQGRQPHGCRLHRGACFGSLYFLMEYSAFTAGTASESRLPDLIPYAGQAANHSSLTA</sequence>